<reference evidence="2" key="1">
    <citation type="submission" date="2015-01" db="EMBL/GenBank/DDBJ databases">
        <title>Jeotgalibacillus campisalis genome sequencing.</title>
        <authorList>
            <person name="Goh K.M."/>
            <person name="Chan K.-G."/>
            <person name="Yaakop A.S."/>
            <person name="Ee R."/>
            <person name="Gan H.M."/>
            <person name="Chan C.S."/>
        </authorList>
    </citation>
    <scope>NUCLEOTIDE SEQUENCE [LARGE SCALE GENOMIC DNA]</scope>
    <source>
        <strain evidence="2">SF-57</strain>
    </source>
</reference>
<sequence>MNKKKKKSIISYLVSGIIVLFITFNLTAPASALENSLIFPEGETISKLNHAFEVKVDNGINSTISIYFDDQSSYEKTIDFGRVEALYSTENNKKHYFTLVSRLEGSGTLVNFTVLEVNEGKLNEIYTSPFYERASYDMVENSLEVTYPVLNDEPGIDPQETKTDQYIYGKGMEQTISKERSDHSTFSIDSAPGASLSMANPSPSEINRILTEEAVKRNMPPEIVKAIAYQESNFQQHWTTVPASIRQGCTPEKAEINPNYLAWDGSNVKLGYDCIGIGIMQVSDWRFISDKEKREQYVDRLKNDIRFNIQEGLDILESKWKYANTMHTDGKTLVPAVNDMDRRFIDNWYFAAFAYNGMLSRNDPTANGTRPYQERIYEHISKMGLIDVTPFPASQLKTNVIGSLLRFEKNQYDTARPLTMSKSQLKPGDKVFINEENARIRSLVNVDSTLTTLPKGTRVTVLSNQPAYPNTVYGQYVFVPVITDSGLEGYVASSYLTPASYSLGGASRYETGVSISTFGWENQRVDAVVLGRGDLPIDSLTGSVLAANKRSPLLLTTPKTMHGAVMTELQRLNPKTVYVLGGEGAISPEVVEEILALNIEVIRVTGVNRYETAVSIANAYTGSAVNEIFLATGNEESPDALSIAAYAGSTSTPILLTSSHTLRDEVKRFISTKNVKKVTIIGGTYPVSKQVENQLQALGVTVERVSGKDRYDTSIAIANKYYSQQGSLNNVFFARGDIIVDALSGSALAAKYGAPLILTKNSSVPAPVSNWMNTMKDTPTLYYMGSDKVIIPSVRESLEQMMVK</sequence>
<evidence type="ECO:0000313" key="2">
    <source>
        <dbReference type="EMBL" id="KIL43007.1"/>
    </source>
</evidence>
<comment type="caution">
    <text evidence="2">The sequence shown here is derived from an EMBL/GenBank/DDBJ whole genome shotgun (WGS) entry which is preliminary data.</text>
</comment>
<dbReference type="OrthoDB" id="2690990at2"/>
<evidence type="ECO:0000259" key="1">
    <source>
        <dbReference type="Pfam" id="PF01464"/>
    </source>
</evidence>
<dbReference type="InterPro" id="IPR023346">
    <property type="entry name" value="Lysozyme-like_dom_sf"/>
</dbReference>
<gene>
    <name evidence="2" type="ORF">KR50_34100</name>
</gene>
<organism evidence="2 3">
    <name type="scientific">Jeotgalibacillus campisalis</name>
    <dbReference type="NCBI Taxonomy" id="220754"/>
    <lineage>
        <taxon>Bacteria</taxon>
        <taxon>Bacillati</taxon>
        <taxon>Bacillota</taxon>
        <taxon>Bacilli</taxon>
        <taxon>Bacillales</taxon>
        <taxon>Caryophanaceae</taxon>
        <taxon>Jeotgalibacillus</taxon>
    </lineage>
</organism>
<name>A0A0C2V1U5_9BACL</name>
<protein>
    <recommendedName>
        <fullName evidence="1">Transglycosylase SLT domain-containing protein</fullName>
    </recommendedName>
</protein>
<proteinExistence type="predicted"/>
<dbReference type="Pfam" id="PF01464">
    <property type="entry name" value="SLT"/>
    <property type="match status" value="1"/>
</dbReference>
<dbReference type="InterPro" id="IPR007253">
    <property type="entry name" value="Cell_wall-bd_2"/>
</dbReference>
<accession>A0A0C2V1U5</accession>
<dbReference type="Pfam" id="PF04122">
    <property type="entry name" value="CW_binding_2"/>
    <property type="match status" value="3"/>
</dbReference>
<dbReference type="EMBL" id="JXRR01000022">
    <property type="protein sequence ID" value="KIL43007.1"/>
    <property type="molecule type" value="Genomic_DNA"/>
</dbReference>
<dbReference type="Proteomes" id="UP000031972">
    <property type="component" value="Unassembled WGS sequence"/>
</dbReference>
<evidence type="ECO:0000313" key="3">
    <source>
        <dbReference type="Proteomes" id="UP000031972"/>
    </source>
</evidence>
<dbReference type="PANTHER" id="PTHR30032:SF8">
    <property type="entry name" value="GERMINATION-SPECIFIC N-ACETYLMURAMOYL-L-ALANINE AMIDASE"/>
    <property type="match status" value="1"/>
</dbReference>
<dbReference type="SUPFAM" id="SSF53955">
    <property type="entry name" value="Lysozyme-like"/>
    <property type="match status" value="1"/>
</dbReference>
<dbReference type="AlphaFoldDB" id="A0A0C2V1U5"/>
<dbReference type="PANTHER" id="PTHR30032">
    <property type="entry name" value="N-ACETYLMURAMOYL-L-ALANINE AMIDASE-RELATED"/>
    <property type="match status" value="1"/>
</dbReference>
<feature type="domain" description="Transglycosylase SLT" evidence="1">
    <location>
        <begin position="212"/>
        <end position="361"/>
    </location>
</feature>
<dbReference type="RefSeq" id="WP_041061197.1">
    <property type="nucleotide sequence ID" value="NZ_JXRR01000022.1"/>
</dbReference>
<dbReference type="InterPro" id="IPR051922">
    <property type="entry name" value="Bact_Sporulation_Assoc"/>
</dbReference>
<dbReference type="Gene3D" id="1.10.530.10">
    <property type="match status" value="1"/>
</dbReference>
<dbReference type="PATRIC" id="fig|220754.4.peg.3425"/>
<dbReference type="Gene3D" id="3.40.50.12090">
    <property type="match status" value="2"/>
</dbReference>
<dbReference type="InterPro" id="IPR008258">
    <property type="entry name" value="Transglycosylase_SLT_dom_1"/>
</dbReference>
<keyword evidence="3" id="KW-1185">Reference proteome</keyword>